<name>M1VBX2_CYAM1</name>
<dbReference type="KEGG" id="cme:CYME_CMH276C"/>
<sequence length="192" mass="21214">MRTLSQLFYVGVAIPSKDAGLTPQVSNARPRFLRTCFLARAGQRAGRLHGTGAATRVRNRQSASLGRRIQRVRHSSTLLALVPMLPSLDRLPSADELVTFLFQVSIIPYAGFLYVLWTRERTLTTITKIGLSYLLVFVLGTIVAGVIALRVYHEKLANVDYLHGTAEMLLTMTNICILMGVKDQALNEDAGE</sequence>
<dbReference type="Gramene" id="CMH276CT">
    <property type="protein sequence ID" value="CMH276CT"/>
    <property type="gene ID" value="CMH276C"/>
</dbReference>
<reference evidence="2 3" key="2">
    <citation type="journal article" date="2007" name="BMC Biol.">
        <title>A 100%-complete sequence reveals unusually simple genomic features in the hot-spring red alga Cyanidioschyzon merolae.</title>
        <authorList>
            <person name="Nozaki H."/>
            <person name="Takano H."/>
            <person name="Misumi O."/>
            <person name="Terasawa K."/>
            <person name="Matsuzaki M."/>
            <person name="Maruyama S."/>
            <person name="Nishida K."/>
            <person name="Yagisawa F."/>
            <person name="Yoshida Y."/>
            <person name="Fujiwara T."/>
            <person name="Takio S."/>
            <person name="Tamura K."/>
            <person name="Chung S.J."/>
            <person name="Nakamura S."/>
            <person name="Kuroiwa H."/>
            <person name="Tanaka K."/>
            <person name="Sato N."/>
            <person name="Kuroiwa T."/>
        </authorList>
    </citation>
    <scope>NUCLEOTIDE SEQUENCE [LARGE SCALE GENOMIC DNA]</scope>
    <source>
        <strain evidence="2 3">10D</strain>
    </source>
</reference>
<dbReference type="RefSeq" id="XP_005536203.1">
    <property type="nucleotide sequence ID" value="XM_005536146.1"/>
</dbReference>
<feature type="transmembrane region" description="Helical" evidence="1">
    <location>
        <begin position="129"/>
        <end position="149"/>
    </location>
</feature>
<evidence type="ECO:0000313" key="2">
    <source>
        <dbReference type="EMBL" id="BAM79917.1"/>
    </source>
</evidence>
<evidence type="ECO:0000256" key="1">
    <source>
        <dbReference type="SAM" id="Phobius"/>
    </source>
</evidence>
<dbReference type="AlphaFoldDB" id="M1VBX2"/>
<dbReference type="eggNOG" id="KOG2445">
    <property type="taxonomic scope" value="Eukaryota"/>
</dbReference>
<evidence type="ECO:0008006" key="4">
    <source>
        <dbReference type="Google" id="ProtNLM"/>
    </source>
</evidence>
<keyword evidence="1" id="KW-1133">Transmembrane helix</keyword>
<dbReference type="OrthoDB" id="4387at2759"/>
<protein>
    <recommendedName>
        <fullName evidence="4">DUF3593 domain-containing protein</fullName>
    </recommendedName>
</protein>
<feature type="transmembrane region" description="Helical" evidence="1">
    <location>
        <begin position="97"/>
        <end position="117"/>
    </location>
</feature>
<dbReference type="EMBL" id="AP006490">
    <property type="protein sequence ID" value="BAM79917.1"/>
    <property type="molecule type" value="Genomic_DNA"/>
</dbReference>
<keyword evidence="3" id="KW-1185">Reference proteome</keyword>
<dbReference type="STRING" id="280699.M1VBX2"/>
<dbReference type="Proteomes" id="UP000007014">
    <property type="component" value="Chromosome 8"/>
</dbReference>
<dbReference type="Pfam" id="PF12159">
    <property type="entry name" value="DUF3593"/>
    <property type="match status" value="1"/>
</dbReference>
<evidence type="ECO:0000313" key="3">
    <source>
        <dbReference type="Proteomes" id="UP000007014"/>
    </source>
</evidence>
<dbReference type="PANTHER" id="PTHR35473">
    <property type="entry name" value="1-ACYL-SN-GLYCEROL-3-PHOSPHATE ACYLTRANSFERASE"/>
    <property type="match status" value="1"/>
</dbReference>
<dbReference type="InterPro" id="IPR021995">
    <property type="entry name" value="DUF3593"/>
</dbReference>
<dbReference type="PANTHER" id="PTHR35473:SF3">
    <property type="entry name" value="1-ACYL-SN-GLYCEROL-3-PHOSPHATE ACYLTRANSFERASE"/>
    <property type="match status" value="1"/>
</dbReference>
<dbReference type="HOGENOM" id="CLU_1417011_0_0_1"/>
<dbReference type="GeneID" id="16993596"/>
<keyword evidence="1" id="KW-0812">Transmembrane</keyword>
<organism evidence="2 3">
    <name type="scientific">Cyanidioschyzon merolae (strain NIES-3377 / 10D)</name>
    <name type="common">Unicellular red alga</name>
    <dbReference type="NCBI Taxonomy" id="280699"/>
    <lineage>
        <taxon>Eukaryota</taxon>
        <taxon>Rhodophyta</taxon>
        <taxon>Bangiophyceae</taxon>
        <taxon>Cyanidiales</taxon>
        <taxon>Cyanidiaceae</taxon>
        <taxon>Cyanidioschyzon</taxon>
    </lineage>
</organism>
<keyword evidence="1" id="KW-0472">Membrane</keyword>
<reference evidence="2 3" key="1">
    <citation type="journal article" date="2004" name="Nature">
        <title>Genome sequence of the ultrasmall unicellular red alga Cyanidioschyzon merolae 10D.</title>
        <authorList>
            <person name="Matsuzaki M."/>
            <person name="Misumi O."/>
            <person name="Shin-i T."/>
            <person name="Maruyama S."/>
            <person name="Takahara M."/>
            <person name="Miyagishima S."/>
            <person name="Mori T."/>
            <person name="Nishida K."/>
            <person name="Yagisawa F."/>
            <person name="Nishida K."/>
            <person name="Yoshida Y."/>
            <person name="Nishimura Y."/>
            <person name="Nakao S."/>
            <person name="Kobayashi T."/>
            <person name="Momoyama Y."/>
            <person name="Higashiyama T."/>
            <person name="Minoda A."/>
            <person name="Sano M."/>
            <person name="Nomoto H."/>
            <person name="Oishi K."/>
            <person name="Hayashi H."/>
            <person name="Ohta F."/>
            <person name="Nishizaka S."/>
            <person name="Haga S."/>
            <person name="Miura S."/>
            <person name="Morishita T."/>
            <person name="Kabeya Y."/>
            <person name="Terasawa K."/>
            <person name="Suzuki Y."/>
            <person name="Ishii Y."/>
            <person name="Asakawa S."/>
            <person name="Takano H."/>
            <person name="Ohta N."/>
            <person name="Kuroiwa H."/>
            <person name="Tanaka K."/>
            <person name="Shimizu N."/>
            <person name="Sugano S."/>
            <person name="Sato N."/>
            <person name="Nozaki H."/>
            <person name="Ogasawara N."/>
            <person name="Kohara Y."/>
            <person name="Kuroiwa T."/>
        </authorList>
    </citation>
    <scope>NUCLEOTIDE SEQUENCE [LARGE SCALE GENOMIC DNA]</scope>
    <source>
        <strain evidence="2 3">10D</strain>
    </source>
</reference>
<gene>
    <name evidence="2" type="ORF">CYME_CMH276C</name>
</gene>
<dbReference type="OMA" id="ENSQRDQ"/>
<proteinExistence type="predicted"/>
<accession>M1VBX2</accession>